<dbReference type="EMBL" id="JAVDYF010000001">
    <property type="protein sequence ID" value="MDR7353862.1"/>
    <property type="molecule type" value="Genomic_DNA"/>
</dbReference>
<proteinExistence type="predicted"/>
<gene>
    <name evidence="1" type="ORF">J2S37_000400</name>
</gene>
<accession>A0ABU2B5G8</accession>
<protein>
    <submittedName>
        <fullName evidence="1">Uncharacterized protein</fullName>
    </submittedName>
</protein>
<comment type="caution">
    <text evidence="1">The sequence shown here is derived from an EMBL/GenBank/DDBJ whole genome shotgun (WGS) entry which is preliminary data.</text>
</comment>
<evidence type="ECO:0000313" key="1">
    <source>
        <dbReference type="EMBL" id="MDR7353862.1"/>
    </source>
</evidence>
<dbReference type="Proteomes" id="UP001183619">
    <property type="component" value="Unassembled WGS sequence"/>
</dbReference>
<evidence type="ECO:0000313" key="2">
    <source>
        <dbReference type="Proteomes" id="UP001183619"/>
    </source>
</evidence>
<keyword evidence="2" id="KW-1185">Reference proteome</keyword>
<name>A0ABU2B5G8_9CORY</name>
<organism evidence="1 2">
    <name type="scientific">Corynebacterium felinum</name>
    <dbReference type="NCBI Taxonomy" id="131318"/>
    <lineage>
        <taxon>Bacteria</taxon>
        <taxon>Bacillati</taxon>
        <taxon>Actinomycetota</taxon>
        <taxon>Actinomycetes</taxon>
        <taxon>Mycobacteriales</taxon>
        <taxon>Corynebacteriaceae</taxon>
        <taxon>Corynebacterium</taxon>
    </lineage>
</organism>
<reference evidence="1 2" key="1">
    <citation type="submission" date="2023-07" db="EMBL/GenBank/DDBJ databases">
        <title>Sequencing the genomes of 1000 actinobacteria strains.</title>
        <authorList>
            <person name="Klenk H.-P."/>
        </authorList>
    </citation>
    <scope>NUCLEOTIDE SEQUENCE [LARGE SCALE GENOMIC DNA]</scope>
    <source>
        <strain evidence="1 2">DSM 44508</strain>
    </source>
</reference>
<sequence length="64" mass="7637">MRTMSQGVQRCGREYSAKYFKARIHDDRGEYEVSGVRLKKFDANGENLEVFYFLQHTFFVRPLL</sequence>